<dbReference type="InterPro" id="IPR016634">
    <property type="entry name" value="CapW-like"/>
</dbReference>
<dbReference type="EMBL" id="KP795628">
    <property type="protein sequence ID" value="AKN38987.1"/>
    <property type="molecule type" value="Genomic_DNA"/>
</dbReference>
<feature type="domain" description="DNA-binding transcriptional repressor CapW winged helix-turn-helix" evidence="1">
    <location>
        <begin position="14"/>
        <end position="92"/>
    </location>
</feature>
<evidence type="ECO:0000313" key="2">
    <source>
        <dbReference type="EMBL" id="AKN38987.1"/>
    </source>
</evidence>
<organism evidence="2">
    <name type="scientific">Vibrio genomosp. F6</name>
    <dbReference type="NCBI Taxonomy" id="723172"/>
    <lineage>
        <taxon>Bacteria</taxon>
        <taxon>Pseudomonadati</taxon>
        <taxon>Pseudomonadota</taxon>
        <taxon>Gammaproteobacteria</taxon>
        <taxon>Vibrionales</taxon>
        <taxon>Vibrionaceae</taxon>
        <taxon>Vibrio</taxon>
    </lineage>
</organism>
<dbReference type="PIRSF" id="PIRSF015558">
    <property type="entry name" value="Txn_reg_DeoR_prd"/>
    <property type="match status" value="1"/>
</dbReference>
<dbReference type="OrthoDB" id="6620579at2"/>
<dbReference type="PROSITE" id="PS52050">
    <property type="entry name" value="WYL"/>
    <property type="match status" value="1"/>
</dbReference>
<dbReference type="Pfam" id="PF26109">
    <property type="entry name" value="WHD_BrxR"/>
    <property type="match status" value="1"/>
</dbReference>
<dbReference type="RefSeq" id="WP_113795797.1">
    <property type="nucleotide sequence ID" value="NZ_SYUT01000087.1"/>
</dbReference>
<protein>
    <recommendedName>
        <fullName evidence="1">DNA-binding transcriptional repressor CapW winged helix-turn-helix domain-containing protein</fullName>
    </recommendedName>
</protein>
<dbReference type="InterPro" id="IPR059019">
    <property type="entry name" value="WHD_CapW"/>
</dbReference>
<name>A0A0H3ZWN1_9VIBR</name>
<evidence type="ECO:0000259" key="1">
    <source>
        <dbReference type="Pfam" id="PF26109"/>
    </source>
</evidence>
<dbReference type="AlphaFoldDB" id="A0A0H3ZWN1"/>
<reference evidence="2" key="1">
    <citation type="journal article" date="2015" name="MBio">
        <title>Eco-Evolutionary Dynamics of Episomes among Ecologically Cohesive Bacterial Populations.</title>
        <authorList>
            <person name="Xue H."/>
            <person name="Cordero O.X."/>
            <person name="Camas F.M."/>
            <person name="Trimble W."/>
            <person name="Meyer F."/>
            <person name="Guglielmini J."/>
            <person name="Rocha E.P."/>
            <person name="Polz M.F."/>
        </authorList>
    </citation>
    <scope>NUCLEOTIDE SEQUENCE</scope>
    <source>
        <strain evidence="2">FF_110</strain>
    </source>
</reference>
<accession>A0A0H3ZWN1</accession>
<sequence>MTTFEELVQKKGNQADRLAFIDFKLRYTGIIKRSDIGEMFNIGNAAASKAISDYNDVRPNNFQYDTKTKFNTIKRECYEPLLNIDADTALGMLANGFNKNKLYSEAKTIITYDKIGKIPNQLNVECISKVARAIDGGYAIKCGSYLSENSDNREARTLLPLAIMYDGTNWMFRAYDRTCTHKTYFKTFHFSRFRNIVEHFNEPEFKKNNEESLGKDLSWNTQIPLELELHPHLSVKEKNRVRTDFGLEENTDRITIPTRHAFMWILEKKWFIDKRTLEEISIEDQLEETTEQPKNKCFFKFRLTNRDTAHYYDMLVKESHK</sequence>
<proteinExistence type="predicted"/>